<dbReference type="PIRSF" id="PIRSF000459">
    <property type="entry name" value="TGM_EBP42"/>
    <property type="match status" value="1"/>
</dbReference>
<dbReference type="GO" id="GO:0003810">
    <property type="term" value="F:protein-glutamine gamma-glutamyltransferase activity"/>
    <property type="evidence" value="ECO:0007669"/>
    <property type="project" value="InterPro"/>
</dbReference>
<dbReference type="Gene3D" id="3.90.260.10">
    <property type="entry name" value="Transglutaminase-like"/>
    <property type="match status" value="1"/>
</dbReference>
<comment type="caution">
    <text evidence="6">The sequence shown here is derived from an EMBL/GenBank/DDBJ whole genome shotgun (WGS) entry which is preliminary data.</text>
</comment>
<dbReference type="GO" id="GO:0046872">
    <property type="term" value="F:metal ion binding"/>
    <property type="evidence" value="ECO:0007669"/>
    <property type="project" value="UniProtKB-KW"/>
</dbReference>
<comment type="cofactor">
    <cofactor evidence="3">
        <name>Ca(2+)</name>
        <dbReference type="ChEBI" id="CHEBI:29108"/>
    </cofactor>
    <text evidence="3">Binds 1 Ca(2+) ion per subunit.</text>
</comment>
<feature type="active site" evidence="2">
    <location>
        <position position="420"/>
    </location>
</feature>
<name>A0A6L2PDM2_COPFO</name>
<dbReference type="PANTHER" id="PTHR11590">
    <property type="entry name" value="PROTEIN-GLUTAMINE GAMMA-GLUTAMYLTRANSFERASE"/>
    <property type="match status" value="1"/>
</dbReference>
<dbReference type="SMART" id="SM00460">
    <property type="entry name" value="TGc"/>
    <property type="match status" value="1"/>
</dbReference>
<dbReference type="InterPro" id="IPR036985">
    <property type="entry name" value="Transglutaminase-like_sf"/>
</dbReference>
<comment type="similarity">
    <text evidence="1">Belongs to the transglutaminase superfamily. Transglutaminase family.</text>
</comment>
<dbReference type="InterPro" id="IPR023608">
    <property type="entry name" value="Transglutaminase_animal"/>
</dbReference>
<evidence type="ECO:0000256" key="4">
    <source>
        <dbReference type="SAM" id="MobiDB-lite"/>
    </source>
</evidence>
<feature type="binding site" evidence="3">
    <location>
        <position position="460"/>
    </location>
    <ligand>
        <name>Ca(2+)</name>
        <dbReference type="ChEBI" id="CHEBI:29108"/>
    </ligand>
</feature>
<evidence type="ECO:0000256" key="2">
    <source>
        <dbReference type="PIRSR" id="PIRSR000459-1"/>
    </source>
</evidence>
<dbReference type="InterPro" id="IPR001102">
    <property type="entry name" value="Transglutaminase_N"/>
</dbReference>
<feature type="binding site" evidence="3">
    <location>
        <position position="517"/>
    </location>
    <ligand>
        <name>Ca(2+)</name>
        <dbReference type="ChEBI" id="CHEBI:29108"/>
    </ligand>
</feature>
<evidence type="ECO:0000256" key="3">
    <source>
        <dbReference type="PIRSR" id="PIRSR000459-2"/>
    </source>
</evidence>
<dbReference type="InterPro" id="IPR050779">
    <property type="entry name" value="Transglutaminase"/>
</dbReference>
<dbReference type="FunFam" id="3.90.260.10:FF:000002">
    <property type="entry name" value="Erythrocyte membrane protein band 4.2"/>
    <property type="match status" value="1"/>
</dbReference>
<dbReference type="AlphaFoldDB" id="A0A6L2PDM2"/>
<dbReference type="InterPro" id="IPR014756">
    <property type="entry name" value="Ig_E-set"/>
</dbReference>
<dbReference type="PROSITE" id="PS00547">
    <property type="entry name" value="TRANSGLUTAMINASES"/>
    <property type="match status" value="1"/>
</dbReference>
<dbReference type="OrthoDB" id="437511at2759"/>
<dbReference type="Pfam" id="PF01841">
    <property type="entry name" value="Transglut_core"/>
    <property type="match status" value="1"/>
</dbReference>
<feature type="binding site" evidence="3">
    <location>
        <position position="462"/>
    </location>
    <ligand>
        <name>Ca(2+)</name>
        <dbReference type="ChEBI" id="CHEBI:29108"/>
    </ligand>
</feature>
<evidence type="ECO:0000313" key="6">
    <source>
        <dbReference type="EMBL" id="GFG29540.1"/>
    </source>
</evidence>
<feature type="domain" description="Transglutaminase-like" evidence="5">
    <location>
        <begin position="326"/>
        <end position="423"/>
    </location>
</feature>
<protein>
    <recommendedName>
        <fullName evidence="5">Transglutaminase-like domain-containing protein</fullName>
    </recommendedName>
</protein>
<gene>
    <name evidence="6" type="ORF">Cfor_12629</name>
</gene>
<accession>A0A6L2PDM2</accession>
<proteinExistence type="inferred from homology"/>
<dbReference type="InterPro" id="IPR013808">
    <property type="entry name" value="Transglutaminase_AS"/>
</dbReference>
<dbReference type="InterPro" id="IPR008958">
    <property type="entry name" value="Transglutaminase_C"/>
</dbReference>
<feature type="compositionally biased region" description="Acidic residues" evidence="4">
    <location>
        <begin position="499"/>
        <end position="508"/>
    </location>
</feature>
<keyword evidence="3" id="KW-0479">Metal-binding</keyword>
<dbReference type="FunFam" id="2.60.40.10:FF:000090">
    <property type="entry name" value="Protein-glutamine gamma-glutamyltransferase 2"/>
    <property type="match status" value="1"/>
</dbReference>
<dbReference type="InterPro" id="IPR002931">
    <property type="entry name" value="Transglutaminase-like"/>
</dbReference>
<evidence type="ECO:0000256" key="1">
    <source>
        <dbReference type="ARBA" id="ARBA00005968"/>
    </source>
</evidence>
<dbReference type="Proteomes" id="UP000502823">
    <property type="component" value="Unassembled WGS sequence"/>
</dbReference>
<dbReference type="EMBL" id="BLKM01000151">
    <property type="protein sequence ID" value="GFG29540.1"/>
    <property type="molecule type" value="Genomic_DNA"/>
</dbReference>
<dbReference type="PANTHER" id="PTHR11590:SF52">
    <property type="entry name" value="HEMOCYTE PROTEIN-GLUTAMINE GAMMA-GLUTAMYLTRANSFERASE-LIKE PROTEIN"/>
    <property type="match status" value="1"/>
</dbReference>
<organism evidence="6 7">
    <name type="scientific">Coptotermes formosanus</name>
    <name type="common">Formosan subterranean termite</name>
    <dbReference type="NCBI Taxonomy" id="36987"/>
    <lineage>
        <taxon>Eukaryota</taxon>
        <taxon>Metazoa</taxon>
        <taxon>Ecdysozoa</taxon>
        <taxon>Arthropoda</taxon>
        <taxon>Hexapoda</taxon>
        <taxon>Insecta</taxon>
        <taxon>Pterygota</taxon>
        <taxon>Neoptera</taxon>
        <taxon>Polyneoptera</taxon>
        <taxon>Dictyoptera</taxon>
        <taxon>Blattodea</taxon>
        <taxon>Blattoidea</taxon>
        <taxon>Termitoidae</taxon>
        <taxon>Rhinotermitidae</taxon>
        <taxon>Coptotermes</taxon>
    </lineage>
</organism>
<evidence type="ECO:0000259" key="5">
    <source>
        <dbReference type="SMART" id="SM00460"/>
    </source>
</evidence>
<dbReference type="InParanoid" id="A0A6L2PDM2"/>
<dbReference type="Gene3D" id="2.60.40.10">
    <property type="entry name" value="Immunoglobulins"/>
    <property type="match status" value="3"/>
</dbReference>
<sequence length="761" mass="86408">MAKPSVPGAGTTEIWSSGEYRNYVRDMMTNFGSQYNRRREAETSVSDPGTDAQVRPLKVDLSDFYARDNARDHHTEQFELVQDTTPTPIFRRGLPFFFAVRFDRQFDPISDVIRLQFGFGPKPSVNKGTRVILPVMDQKELTSDANRWDVRVYQQDGNTVTFQVQIPVSAQVGIWRCNIQTNRTGRRDARNDFRCEEDIYVLFNPWCKDDAVYLEDEGLRREFVLNESGKVWMGSSGRPEGKRWIFGQFDDVVLPAIMYLLELSKLNHADRGNGVHMARAISAVINANDENGLLVGCWGDQFEFGTPPYAWTGSVAIFEQYLKAGGRPVKFGQCWVFSAVVVTVCRALGIPCRSVTNYVSAHDTNASLTVDKYFDRNGEEIEGGPDGDCYDYCWNFHVWNEVWMTRPDLPSGYDGWQIIDATPQEASDSVYRCGPASVEAVRRGEVGFSYDTPFVFSEVNADVCHFQEDDTSDWGFSRLRINQYHVGRKIVTKRHNKDDDEGDTDLEDITSQYKNPEGSEAERLAVFNAVRGVPKAQQYYSFPRKGDEDVHFDLVEIDNIPFGQEFSVTVHIQNKSGKLRTISAMLSASTVYYTGNTSHRLKKANREFVFQANQRETLRIIVTAKEYLDKLVDKNLIKIYAIANVKETGQTWSEEDDFQLQKPKLNVQVHGNPQVDQVCQATFSFLNPLSQPLTDCSFSVEGPGLQRPKIVRHRDIQPGELVTYAEHFRPKKEGERKIVGAFNSKQLTEVSGSKTVSVKGQ</sequence>
<dbReference type="SUPFAM" id="SSF54001">
    <property type="entry name" value="Cysteine proteinases"/>
    <property type="match status" value="1"/>
</dbReference>
<evidence type="ECO:0000313" key="7">
    <source>
        <dbReference type="Proteomes" id="UP000502823"/>
    </source>
</evidence>
<dbReference type="SUPFAM" id="SSF81296">
    <property type="entry name" value="E set domains"/>
    <property type="match status" value="1"/>
</dbReference>
<reference evidence="7" key="1">
    <citation type="submission" date="2020-01" db="EMBL/GenBank/DDBJ databases">
        <title>Draft genome sequence of the Termite Coptotermes fromosanus.</title>
        <authorList>
            <person name="Itakura S."/>
            <person name="Yosikawa Y."/>
            <person name="Umezawa K."/>
        </authorList>
    </citation>
    <scope>NUCLEOTIDE SEQUENCE [LARGE SCALE GENOMIC DNA]</scope>
</reference>
<feature type="active site" evidence="2">
    <location>
        <position position="334"/>
    </location>
</feature>
<dbReference type="Pfam" id="PF00927">
    <property type="entry name" value="Transglut_C"/>
    <property type="match status" value="2"/>
</dbReference>
<feature type="binding site" evidence="3">
    <location>
        <position position="522"/>
    </location>
    <ligand>
        <name>Ca(2+)</name>
        <dbReference type="ChEBI" id="CHEBI:29108"/>
    </ligand>
</feature>
<dbReference type="SUPFAM" id="SSF49309">
    <property type="entry name" value="Transglutaminase, two C-terminal domains"/>
    <property type="match status" value="2"/>
</dbReference>
<feature type="region of interest" description="Disordered" evidence="4">
    <location>
        <begin position="495"/>
        <end position="515"/>
    </location>
</feature>
<keyword evidence="7" id="KW-1185">Reference proteome</keyword>
<keyword evidence="3" id="KW-0106">Calcium</keyword>
<dbReference type="InterPro" id="IPR013783">
    <property type="entry name" value="Ig-like_fold"/>
</dbReference>
<dbReference type="InterPro" id="IPR036238">
    <property type="entry name" value="Transglutaminase_C_sf"/>
</dbReference>
<dbReference type="InterPro" id="IPR038765">
    <property type="entry name" value="Papain-like_cys_pep_sf"/>
</dbReference>
<feature type="active site" evidence="2">
    <location>
        <position position="397"/>
    </location>
</feature>
<dbReference type="FunFam" id="2.60.40.10:FF:000171">
    <property type="entry name" value="protein-glutamine gamma-glutamyltransferase 6"/>
    <property type="match status" value="1"/>
</dbReference>
<dbReference type="Pfam" id="PF00868">
    <property type="entry name" value="Transglut_N"/>
    <property type="match status" value="1"/>
</dbReference>